<comment type="caution">
    <text evidence="1">The sequence shown here is derived from an EMBL/GenBank/DDBJ whole genome shotgun (WGS) entry which is preliminary data.</text>
</comment>
<evidence type="ECO:0000313" key="1">
    <source>
        <dbReference type="EMBL" id="KAI9920404.1"/>
    </source>
</evidence>
<proteinExistence type="predicted"/>
<keyword evidence="2" id="KW-1185">Reference proteome</keyword>
<name>A0ACC0WQS1_9STRA</name>
<protein>
    <submittedName>
        <fullName evidence="1">Uncharacterized protein</fullName>
    </submittedName>
</protein>
<accession>A0ACC0WQS1</accession>
<dbReference type="Proteomes" id="UP001163321">
    <property type="component" value="Chromosome 10"/>
</dbReference>
<gene>
    <name evidence="1" type="ORF">PsorP6_015572</name>
</gene>
<organism evidence="1 2">
    <name type="scientific">Peronosclerospora sorghi</name>
    <dbReference type="NCBI Taxonomy" id="230839"/>
    <lineage>
        <taxon>Eukaryota</taxon>
        <taxon>Sar</taxon>
        <taxon>Stramenopiles</taxon>
        <taxon>Oomycota</taxon>
        <taxon>Peronosporomycetes</taxon>
        <taxon>Peronosporales</taxon>
        <taxon>Peronosporaceae</taxon>
        <taxon>Peronosclerospora</taxon>
    </lineage>
</organism>
<reference evidence="1 2" key="1">
    <citation type="journal article" date="2022" name="bioRxiv">
        <title>The genome of the oomycete Peronosclerospora sorghi, a cosmopolitan pathogen of maize and sorghum, is inflated with dispersed pseudogenes.</title>
        <authorList>
            <person name="Fletcher K."/>
            <person name="Martin F."/>
            <person name="Isakeit T."/>
            <person name="Cavanaugh K."/>
            <person name="Magill C."/>
            <person name="Michelmore R."/>
        </authorList>
    </citation>
    <scope>NUCLEOTIDE SEQUENCE [LARGE SCALE GENOMIC DNA]</scope>
    <source>
        <strain evidence="1">P6</strain>
    </source>
</reference>
<dbReference type="EMBL" id="CM047589">
    <property type="protein sequence ID" value="KAI9920404.1"/>
    <property type="molecule type" value="Genomic_DNA"/>
</dbReference>
<sequence>MEVRLPPAVRKWRNLAFKNGDVAVDGFEDINRPGVVHYGVTMPQGGATKRGHSTKTSVVSDNFRSGAGPALPARLRELEKLLLTEGILAEMDEMNKADYSDEYQRNISFDYYSNVT</sequence>
<evidence type="ECO:0000313" key="2">
    <source>
        <dbReference type="Proteomes" id="UP001163321"/>
    </source>
</evidence>